<feature type="compositionally biased region" description="Low complexity" evidence="1">
    <location>
        <begin position="551"/>
        <end position="561"/>
    </location>
</feature>
<feature type="region of interest" description="Disordered" evidence="1">
    <location>
        <begin position="602"/>
        <end position="629"/>
    </location>
</feature>
<dbReference type="InterPro" id="IPR037476">
    <property type="entry name" value="PCH1"/>
</dbReference>
<dbReference type="GO" id="GO:0010099">
    <property type="term" value="P:regulation of photomorphogenesis"/>
    <property type="evidence" value="ECO:0007669"/>
    <property type="project" value="InterPro"/>
</dbReference>
<reference evidence="2" key="1">
    <citation type="submission" date="2018-01" db="EMBL/GenBank/DDBJ databases">
        <authorList>
            <person name="Mao J.F."/>
        </authorList>
    </citation>
    <scope>NUCLEOTIDE SEQUENCE</scope>
    <source>
        <strain evidence="2">Huo1</strain>
        <tissue evidence="2">Leaf</tissue>
    </source>
</reference>
<feature type="region of interest" description="Disordered" evidence="1">
    <location>
        <begin position="45"/>
        <end position="76"/>
    </location>
</feature>
<evidence type="ECO:0000313" key="2">
    <source>
        <dbReference type="EMBL" id="KAG6424557.1"/>
    </source>
</evidence>
<organism evidence="2">
    <name type="scientific">Salvia splendens</name>
    <name type="common">Scarlet sage</name>
    <dbReference type="NCBI Taxonomy" id="180675"/>
    <lineage>
        <taxon>Eukaryota</taxon>
        <taxon>Viridiplantae</taxon>
        <taxon>Streptophyta</taxon>
        <taxon>Embryophyta</taxon>
        <taxon>Tracheophyta</taxon>
        <taxon>Spermatophyta</taxon>
        <taxon>Magnoliopsida</taxon>
        <taxon>eudicotyledons</taxon>
        <taxon>Gunneridae</taxon>
        <taxon>Pentapetalae</taxon>
        <taxon>asterids</taxon>
        <taxon>lamiids</taxon>
        <taxon>Lamiales</taxon>
        <taxon>Lamiaceae</taxon>
        <taxon>Nepetoideae</taxon>
        <taxon>Mentheae</taxon>
        <taxon>Salviinae</taxon>
        <taxon>Salvia</taxon>
        <taxon>Salvia subgen. Calosphace</taxon>
        <taxon>core Calosphace</taxon>
    </lineage>
</organism>
<evidence type="ECO:0000313" key="3">
    <source>
        <dbReference type="Proteomes" id="UP000298416"/>
    </source>
</evidence>
<feature type="region of interest" description="Disordered" evidence="1">
    <location>
        <begin position="546"/>
        <end position="565"/>
    </location>
</feature>
<accession>A0A8X9A0V6</accession>
<dbReference type="EMBL" id="PNBA02000005">
    <property type="protein sequence ID" value="KAG6424557.1"/>
    <property type="molecule type" value="Genomic_DNA"/>
</dbReference>
<sequence>MRAEGSSVTETATLEWKKELEGVRADIQDVKTELSALTSTVLGLKENSSTPTRPFSRSYSPEIRPDCPSDYASEEEEGARPIHYQRIGRHINQASVFLVLVCEFSSRALFFATGSDFHNSVNDANERSKQTVRPYQSLWLAHWKQTGCDARGVSTSPNASRNEELDYVARKDGLTKGVEDFSRSASGGMTTKRALDIGDDFIKIGRRSLGNNSNLDDQDADALSKLKSLEESFVESSSHVSAEDFGIITNKYDKGKAAASICFRQRTADMRMLKHGQCLEHRQIDLHCERKMISLSQSEYNSDECLRESISCDHCLSMINRVWFPKMQKSPGVRLFPSQSNSSDENGTAKSHIDCHSHLKLQKCGHGLGTMRIDSGVEVQGGTLAGFPRFSQTSHDMLMTKKTHVYAFKETDLFGSKRVITNVNGNFSEDLHSVFPFLGHNKQKVPPFQALSSLKDSEVKEDIRDVKASTVTIRNELSAETDSVDVDSLKEERYKKNLRHSASNSTATTLTKAFNMESNDVSYRKLGQRWMNSELPDINIELPALTGGAASSPPNISPSSSKTVTLERDELLEHPKAKSHFSLDESPHADAGSRWLKRLKLSSNSSIQGGKSPDYASTTPQERRSRLFDSIPRSIMTRSKPNLSKHRGETSVLSEKIRGFELDADRFIENPNDKAEALLLSHAWIQRLLPNGGRKSKRKSGTEAVLEPESSKLALEKLEKEQLPSIAAMALMAKVLTCFQQCELQNKGSYTVWNTQTLL</sequence>
<proteinExistence type="predicted"/>
<reference evidence="2" key="2">
    <citation type="submission" date="2020-08" db="EMBL/GenBank/DDBJ databases">
        <title>Plant Genome Project.</title>
        <authorList>
            <person name="Zhang R.-G."/>
        </authorList>
    </citation>
    <scope>NUCLEOTIDE SEQUENCE</scope>
    <source>
        <strain evidence="2">Huo1</strain>
        <tissue evidence="2">Leaf</tissue>
    </source>
</reference>
<feature type="compositionally biased region" description="Polar residues" evidence="1">
    <location>
        <begin position="45"/>
        <end position="59"/>
    </location>
</feature>
<dbReference type="AlphaFoldDB" id="A0A8X9A0V6"/>
<dbReference type="Proteomes" id="UP000298416">
    <property type="component" value="Unassembled WGS sequence"/>
</dbReference>
<dbReference type="PANTHER" id="PTHR36062">
    <property type="entry name" value="OS01G0687300 PROTEIN"/>
    <property type="match status" value="1"/>
</dbReference>
<name>A0A8X9A0V6_SALSN</name>
<comment type="caution">
    <text evidence="2">The sequence shown here is derived from an EMBL/GenBank/DDBJ whole genome shotgun (WGS) entry which is preliminary data.</text>
</comment>
<dbReference type="PANTHER" id="PTHR36062:SF1">
    <property type="entry name" value="OS01G0687300 PROTEIN"/>
    <property type="match status" value="1"/>
</dbReference>
<evidence type="ECO:0000256" key="1">
    <source>
        <dbReference type="SAM" id="MobiDB-lite"/>
    </source>
</evidence>
<keyword evidence="3" id="KW-1185">Reference proteome</keyword>
<protein>
    <submittedName>
        <fullName evidence="2">Uncharacterized protein</fullName>
    </submittedName>
</protein>
<gene>
    <name evidence="2" type="ORF">SASPL_114975</name>
</gene>
<feature type="compositionally biased region" description="Polar residues" evidence="1">
    <location>
        <begin position="602"/>
        <end position="620"/>
    </location>
</feature>